<dbReference type="Gene3D" id="3.40.50.300">
    <property type="entry name" value="P-loop containing nucleotide triphosphate hydrolases"/>
    <property type="match status" value="1"/>
</dbReference>
<dbReference type="GO" id="GO:0019079">
    <property type="term" value="P:viral genome replication"/>
    <property type="evidence" value="ECO:0007669"/>
    <property type="project" value="InterPro"/>
</dbReference>
<organism evidence="2 3">
    <name type="scientific">Holothuria leucospilota</name>
    <name type="common">Black long sea cucumber</name>
    <name type="synonym">Mertensiothuria leucospilota</name>
    <dbReference type="NCBI Taxonomy" id="206669"/>
    <lineage>
        <taxon>Eukaryota</taxon>
        <taxon>Metazoa</taxon>
        <taxon>Echinodermata</taxon>
        <taxon>Eleutherozoa</taxon>
        <taxon>Echinozoa</taxon>
        <taxon>Holothuroidea</taxon>
        <taxon>Aspidochirotacea</taxon>
        <taxon>Aspidochirotida</taxon>
        <taxon>Holothuriidae</taxon>
        <taxon>Holothuria</taxon>
    </lineage>
</organism>
<dbReference type="InterPro" id="IPR001257">
    <property type="entry name" value="Parvovirus_NS1_helicase"/>
</dbReference>
<keyword evidence="3" id="KW-1185">Reference proteome</keyword>
<evidence type="ECO:0000313" key="3">
    <source>
        <dbReference type="Proteomes" id="UP001152320"/>
    </source>
</evidence>
<feature type="domain" description="Parvovirus non-structural protein 1 helicase" evidence="1">
    <location>
        <begin position="16"/>
        <end position="148"/>
    </location>
</feature>
<gene>
    <name evidence="2" type="ORF">HOLleu_20838</name>
</gene>
<dbReference type="InterPro" id="IPR027417">
    <property type="entry name" value="P-loop_NTPase"/>
</dbReference>
<name>A0A9Q1H5K8_HOLLE</name>
<evidence type="ECO:0000259" key="1">
    <source>
        <dbReference type="Pfam" id="PF01057"/>
    </source>
</evidence>
<dbReference type="AlphaFoldDB" id="A0A9Q1H5K8"/>
<accession>A0A9Q1H5K8</accession>
<protein>
    <recommendedName>
        <fullName evidence="1">Parvovirus non-structural protein 1 helicase domain-containing protein</fullName>
    </recommendedName>
</protein>
<dbReference type="EMBL" id="JAIZAY010000010">
    <property type="protein sequence ID" value="KAJ8034124.1"/>
    <property type="molecule type" value="Genomic_DNA"/>
</dbReference>
<proteinExistence type="predicted"/>
<sequence>MRTGLRGRWVTLAKDIIKRNDIARSKFAKAVWELLEKDRGKYRNILITGPANCGKTFILLPITVICQAFSNPANSTFAWVGAEKAEVIIRNDFRCRPELIAWLALLLMLEGGLVHLPTPKTHFSKDMTLAGMTPIFATSKEALLFIKGGAIEERETEMMSVRLDEFTFRSQIPATEQECVSPCGHCFSFFIIENLKEGHETE</sequence>
<dbReference type="Proteomes" id="UP001152320">
    <property type="component" value="Chromosome 10"/>
</dbReference>
<evidence type="ECO:0000313" key="2">
    <source>
        <dbReference type="EMBL" id="KAJ8034124.1"/>
    </source>
</evidence>
<dbReference type="SUPFAM" id="SSF52540">
    <property type="entry name" value="P-loop containing nucleoside triphosphate hydrolases"/>
    <property type="match status" value="1"/>
</dbReference>
<dbReference type="Pfam" id="PF01057">
    <property type="entry name" value="Parvo_NS1"/>
    <property type="match status" value="1"/>
</dbReference>
<comment type="caution">
    <text evidence="2">The sequence shown here is derived from an EMBL/GenBank/DDBJ whole genome shotgun (WGS) entry which is preliminary data.</text>
</comment>
<reference evidence="2" key="1">
    <citation type="submission" date="2021-10" db="EMBL/GenBank/DDBJ databases">
        <title>Tropical sea cucumber genome reveals ecological adaptation and Cuvierian tubules defense mechanism.</title>
        <authorList>
            <person name="Chen T."/>
        </authorList>
    </citation>
    <scope>NUCLEOTIDE SEQUENCE</scope>
    <source>
        <strain evidence="2">Nanhai2018</strain>
        <tissue evidence="2">Muscle</tissue>
    </source>
</reference>